<reference evidence="9" key="1">
    <citation type="submission" date="2017-02" db="EMBL/GenBank/DDBJ databases">
        <authorList>
            <person name="Regsiter A."/>
            <person name="William W."/>
        </authorList>
    </citation>
    <scope>NUCLEOTIDE SEQUENCE</scope>
    <source>
        <strain evidence="9">Bib</strain>
    </source>
</reference>
<dbReference type="PROSITE" id="PS50850">
    <property type="entry name" value="MFS"/>
    <property type="match status" value="1"/>
</dbReference>
<protein>
    <submittedName>
        <fullName evidence="9">Major facilitator superfamily MFS_1</fullName>
    </submittedName>
</protein>
<dbReference type="CDD" id="cd06173">
    <property type="entry name" value="MFS_MefA_like"/>
    <property type="match status" value="1"/>
</dbReference>
<feature type="transmembrane region" description="Helical" evidence="7">
    <location>
        <begin position="260"/>
        <end position="279"/>
    </location>
</feature>
<evidence type="ECO:0000256" key="6">
    <source>
        <dbReference type="ARBA" id="ARBA00023136"/>
    </source>
</evidence>
<comment type="subcellular location">
    <subcellularLocation>
        <location evidence="1">Cell membrane</location>
        <topology evidence="1">Multi-pass membrane protein</topology>
    </subcellularLocation>
</comment>
<dbReference type="PANTHER" id="PTHR23513:SF11">
    <property type="entry name" value="STAPHYLOFERRIN A TRANSPORTER"/>
    <property type="match status" value="1"/>
</dbReference>
<feature type="transmembrane region" description="Helical" evidence="7">
    <location>
        <begin position="48"/>
        <end position="68"/>
    </location>
</feature>
<keyword evidence="6 7" id="KW-0472">Membrane</keyword>
<evidence type="ECO:0000256" key="4">
    <source>
        <dbReference type="ARBA" id="ARBA00022692"/>
    </source>
</evidence>
<dbReference type="PANTHER" id="PTHR23513">
    <property type="entry name" value="INTEGRAL MEMBRANE EFFLUX PROTEIN-RELATED"/>
    <property type="match status" value="1"/>
</dbReference>
<accession>A0A3P3XH63</accession>
<dbReference type="InterPro" id="IPR010290">
    <property type="entry name" value="TM_effector"/>
</dbReference>
<dbReference type="Pfam" id="PF05977">
    <property type="entry name" value="MFS_3"/>
    <property type="match status" value="1"/>
</dbReference>
<feature type="transmembrane region" description="Helical" evidence="7">
    <location>
        <begin position="106"/>
        <end position="124"/>
    </location>
</feature>
<feature type="transmembrane region" description="Helical" evidence="7">
    <location>
        <begin position="291"/>
        <end position="308"/>
    </location>
</feature>
<keyword evidence="5 7" id="KW-1133">Transmembrane helix</keyword>
<dbReference type="GO" id="GO:0005886">
    <property type="term" value="C:plasma membrane"/>
    <property type="evidence" value="ECO:0007669"/>
    <property type="project" value="UniProtKB-SubCell"/>
</dbReference>
<proteinExistence type="predicted"/>
<feature type="transmembrane region" description="Helical" evidence="7">
    <location>
        <begin position="224"/>
        <end position="248"/>
    </location>
</feature>
<organism evidence="9">
    <name type="scientific">uncultured spirochete</name>
    <dbReference type="NCBI Taxonomy" id="156406"/>
    <lineage>
        <taxon>Bacteria</taxon>
        <taxon>Pseudomonadati</taxon>
        <taxon>Spirochaetota</taxon>
        <taxon>Spirochaetia</taxon>
        <taxon>Spirochaetales</taxon>
        <taxon>environmental samples</taxon>
    </lineage>
</organism>
<dbReference type="InterPro" id="IPR020846">
    <property type="entry name" value="MFS_dom"/>
</dbReference>
<keyword evidence="4 7" id="KW-0812">Transmembrane</keyword>
<dbReference type="EMBL" id="FWDM01000014">
    <property type="protein sequence ID" value="SLM11743.1"/>
    <property type="molecule type" value="Genomic_DNA"/>
</dbReference>
<evidence type="ECO:0000256" key="5">
    <source>
        <dbReference type="ARBA" id="ARBA00022989"/>
    </source>
</evidence>
<name>A0A3P3XH63_9SPIR</name>
<dbReference type="GO" id="GO:0022857">
    <property type="term" value="F:transmembrane transporter activity"/>
    <property type="evidence" value="ECO:0007669"/>
    <property type="project" value="InterPro"/>
</dbReference>
<evidence type="ECO:0000256" key="7">
    <source>
        <dbReference type="SAM" id="Phobius"/>
    </source>
</evidence>
<keyword evidence="3" id="KW-1003">Cell membrane</keyword>
<feature type="transmembrane region" description="Helical" evidence="7">
    <location>
        <begin position="145"/>
        <end position="170"/>
    </location>
</feature>
<evidence type="ECO:0000259" key="8">
    <source>
        <dbReference type="PROSITE" id="PS50850"/>
    </source>
</evidence>
<feature type="transmembrane region" description="Helical" evidence="7">
    <location>
        <begin position="349"/>
        <end position="367"/>
    </location>
</feature>
<evidence type="ECO:0000256" key="1">
    <source>
        <dbReference type="ARBA" id="ARBA00004651"/>
    </source>
</evidence>
<keyword evidence="2" id="KW-0813">Transport</keyword>
<evidence type="ECO:0000313" key="9">
    <source>
        <dbReference type="EMBL" id="SLM11743.1"/>
    </source>
</evidence>
<feature type="transmembrane region" description="Helical" evidence="7">
    <location>
        <begin position="314"/>
        <end position="337"/>
    </location>
</feature>
<feature type="domain" description="Major facilitator superfamily (MFS) profile" evidence="8">
    <location>
        <begin position="9"/>
        <end position="403"/>
    </location>
</feature>
<dbReference type="AlphaFoldDB" id="A0A3P3XH63"/>
<feature type="transmembrane region" description="Helical" evidence="7">
    <location>
        <begin position="379"/>
        <end position="399"/>
    </location>
</feature>
<sequence length="418" mass="44743">MSIKDRLPALASRDYRLWFVGQGISVIGTWLQNTGQAWLVLKLTNSPLKLGILTSVQYLPSLLLSLFIGPILDRYPKRSILLWTQSLFAFSAALLAAIVFSGREQYWHVLAIAAFTGLVTAVDWPARQSFVSEQVEDKDAVVNAIALNSTIFNIARVIGPAIGGALIAAIGIPWTFALNALSYLAVIASLWAMRSGRVAYAPKSGHYRSDIREGLAYIKKRKSIGLLLAIVGVITTFLLNFNILIPSYAKLTLGLGADRYGILMSAMGVGAMLAGILMALGGRALQPKPGFIFGAGFILSTAMILIGLQRNFIISAILLAACGFGMSSFATMCNTSVQIQSSSAMRGRVMAAYNLVFVGSTPFGSLYTGQISDMLGSDAGFLISGAIGLLFLLSMRLFIAPKVFSGVKSFAQLKDSEG</sequence>
<feature type="transmembrane region" description="Helical" evidence="7">
    <location>
        <begin position="176"/>
        <end position="193"/>
    </location>
</feature>
<dbReference type="InterPro" id="IPR036259">
    <property type="entry name" value="MFS_trans_sf"/>
</dbReference>
<gene>
    <name evidence="9" type="ORF">SPIROBIBN47_210058</name>
</gene>
<evidence type="ECO:0000256" key="3">
    <source>
        <dbReference type="ARBA" id="ARBA00022475"/>
    </source>
</evidence>
<evidence type="ECO:0000256" key="2">
    <source>
        <dbReference type="ARBA" id="ARBA00022448"/>
    </source>
</evidence>
<dbReference type="SUPFAM" id="SSF103473">
    <property type="entry name" value="MFS general substrate transporter"/>
    <property type="match status" value="1"/>
</dbReference>
<feature type="transmembrane region" description="Helical" evidence="7">
    <location>
        <begin position="80"/>
        <end position="100"/>
    </location>
</feature>
<dbReference type="Gene3D" id="1.20.1250.20">
    <property type="entry name" value="MFS general substrate transporter like domains"/>
    <property type="match status" value="1"/>
</dbReference>